<comment type="caution">
    <text evidence="2">The sequence shown here is derived from an EMBL/GenBank/DDBJ whole genome shotgun (WGS) entry which is preliminary data.</text>
</comment>
<dbReference type="EMBL" id="CAJOBE010020618">
    <property type="protein sequence ID" value="CAF4237756.1"/>
    <property type="molecule type" value="Genomic_DNA"/>
</dbReference>
<evidence type="ECO:0000313" key="3">
    <source>
        <dbReference type="Proteomes" id="UP000663874"/>
    </source>
</evidence>
<sequence>DTLAYLSVNEKSNDADYKHDNETTSDVDFDNEYFADFTEKDVTDDSDTEDDFHLTEDDDIEESLNEEQLKIADEFFGMKNETESIRDYDEVILFYVGCVSDFVNDQKEA</sequence>
<dbReference type="Proteomes" id="UP000663889">
    <property type="component" value="Unassembled WGS sequence"/>
</dbReference>
<dbReference type="AlphaFoldDB" id="A0A820DTQ7"/>
<gene>
    <name evidence="2" type="ORF">FNK824_LOCUS38016</name>
    <name evidence="1" type="ORF">SEV965_LOCUS38691</name>
</gene>
<feature type="non-terminal residue" evidence="2">
    <location>
        <position position="1"/>
    </location>
</feature>
<name>A0A820DTQ7_9BILA</name>
<evidence type="ECO:0000313" key="1">
    <source>
        <dbReference type="EMBL" id="CAF1550988.1"/>
    </source>
</evidence>
<accession>A0A820DTQ7</accession>
<dbReference type="EMBL" id="CAJNOU010010199">
    <property type="protein sequence ID" value="CAF1550988.1"/>
    <property type="molecule type" value="Genomic_DNA"/>
</dbReference>
<protein>
    <submittedName>
        <fullName evidence="2">Uncharacterized protein</fullName>
    </submittedName>
</protein>
<dbReference type="Proteomes" id="UP000663874">
    <property type="component" value="Unassembled WGS sequence"/>
</dbReference>
<organism evidence="2 3">
    <name type="scientific">Rotaria sordida</name>
    <dbReference type="NCBI Taxonomy" id="392033"/>
    <lineage>
        <taxon>Eukaryota</taxon>
        <taxon>Metazoa</taxon>
        <taxon>Spiralia</taxon>
        <taxon>Gnathifera</taxon>
        <taxon>Rotifera</taxon>
        <taxon>Eurotatoria</taxon>
        <taxon>Bdelloidea</taxon>
        <taxon>Philodinida</taxon>
        <taxon>Philodinidae</taxon>
        <taxon>Rotaria</taxon>
    </lineage>
</organism>
<reference evidence="2" key="1">
    <citation type="submission" date="2021-02" db="EMBL/GenBank/DDBJ databases">
        <authorList>
            <person name="Nowell W R."/>
        </authorList>
    </citation>
    <scope>NUCLEOTIDE SEQUENCE</scope>
</reference>
<evidence type="ECO:0000313" key="2">
    <source>
        <dbReference type="EMBL" id="CAF4237756.1"/>
    </source>
</evidence>
<proteinExistence type="predicted"/>